<evidence type="ECO:0000313" key="2">
    <source>
        <dbReference type="EMBL" id="OUT08859.1"/>
    </source>
</evidence>
<evidence type="ECO:0000256" key="1">
    <source>
        <dbReference type="SAM" id="Phobius"/>
    </source>
</evidence>
<keyword evidence="1" id="KW-0812">Transmembrane</keyword>
<keyword evidence="1" id="KW-1133">Transmembrane helix</keyword>
<name>A0A1Y5MK65_9BACT</name>
<dbReference type="AlphaFoldDB" id="A0A1Y5MK65"/>
<dbReference type="Proteomes" id="UP000196317">
    <property type="component" value="Unassembled WGS sequence"/>
</dbReference>
<accession>A0A1Y5MK65</accession>
<evidence type="ECO:0000313" key="3">
    <source>
        <dbReference type="Proteomes" id="UP000196317"/>
    </source>
</evidence>
<reference evidence="2 3" key="1">
    <citation type="submission" date="2017-04" db="EMBL/GenBank/DDBJ databases">
        <title>Complete genome of Campylobacter concisus ATCC 33237T and draft genomes for an additional eight well characterized C. concisus strains.</title>
        <authorList>
            <person name="Cornelius A.J."/>
            <person name="Miller W.G."/>
            <person name="Lastovica A.J."/>
            <person name="On S.L."/>
            <person name="French N.P."/>
            <person name="Vandenberg O."/>
            <person name="Biggs P.J."/>
        </authorList>
    </citation>
    <scope>NUCLEOTIDE SEQUENCE [LARGE SCALE GENOMIC DNA]</scope>
    <source>
        <strain evidence="2 3">CCUG 19995</strain>
    </source>
</reference>
<dbReference type="EMBL" id="NDYN01000001">
    <property type="protein sequence ID" value="OUT08859.1"/>
    <property type="molecule type" value="Genomic_DNA"/>
</dbReference>
<organism evidence="2 3">
    <name type="scientific">Campylobacter concisus</name>
    <dbReference type="NCBI Taxonomy" id="199"/>
    <lineage>
        <taxon>Bacteria</taxon>
        <taxon>Pseudomonadati</taxon>
        <taxon>Campylobacterota</taxon>
        <taxon>Epsilonproteobacteria</taxon>
        <taxon>Campylobacterales</taxon>
        <taxon>Campylobacteraceae</taxon>
        <taxon>Campylobacter</taxon>
    </lineage>
</organism>
<feature type="transmembrane region" description="Helical" evidence="1">
    <location>
        <begin position="45"/>
        <end position="64"/>
    </location>
</feature>
<protein>
    <submittedName>
        <fullName evidence="2">Uncharacterized protein</fullName>
    </submittedName>
</protein>
<comment type="caution">
    <text evidence="2">The sequence shown here is derived from an EMBL/GenBank/DDBJ whole genome shotgun (WGS) entry which is preliminary data.</text>
</comment>
<gene>
    <name evidence="2" type="ORF">B9N65_00535</name>
</gene>
<proteinExistence type="predicted"/>
<keyword evidence="1" id="KW-0472">Membrane</keyword>
<sequence length="78" mass="9007">MPKLDEAKERLGMLKFWLGIFVTILVGLISWIFTHYKDYADKLEFYSVCMCAVGLLILILLGNAKSKKILKEIKDLKK</sequence>
<feature type="transmembrane region" description="Helical" evidence="1">
    <location>
        <begin position="12"/>
        <end position="33"/>
    </location>
</feature>